<name>E7E066_COLMG</name>
<evidence type="ECO:0000256" key="17">
    <source>
        <dbReference type="ARBA" id="ARBA00049551"/>
    </source>
</evidence>
<evidence type="ECO:0000256" key="15">
    <source>
        <dbReference type="ARBA" id="ARBA00023128"/>
    </source>
</evidence>
<evidence type="ECO:0000256" key="6">
    <source>
        <dbReference type="ARBA" id="ARBA00022448"/>
    </source>
</evidence>
<evidence type="ECO:0000256" key="16">
    <source>
        <dbReference type="ARBA" id="ARBA00023136"/>
    </source>
</evidence>
<comment type="function">
    <text evidence="1">Core subunit of the mitochondrial membrane respiratory chain NADH dehydrogenase (Complex I) that is believed to belong to the minimal assembly required for catalysis. Complex I functions in the transfer of electrons from NADH to the respiratory chain. The immediate electron acceptor for the enzyme is believed to be ubiquinone.</text>
</comment>
<feature type="transmembrane region" description="Helical" evidence="18">
    <location>
        <begin position="57"/>
        <end position="76"/>
    </location>
</feature>
<evidence type="ECO:0000256" key="12">
    <source>
        <dbReference type="ARBA" id="ARBA00022989"/>
    </source>
</evidence>
<dbReference type="GO" id="GO:0008137">
    <property type="term" value="F:NADH dehydrogenase (ubiquinone) activity"/>
    <property type="evidence" value="ECO:0007669"/>
    <property type="project" value="UniProtKB-EC"/>
</dbReference>
<evidence type="ECO:0000256" key="1">
    <source>
        <dbReference type="ARBA" id="ARBA00003257"/>
    </source>
</evidence>
<evidence type="ECO:0000256" key="3">
    <source>
        <dbReference type="ARBA" id="ARBA00007012"/>
    </source>
</evidence>
<evidence type="ECO:0000256" key="13">
    <source>
        <dbReference type="ARBA" id="ARBA00023027"/>
    </source>
</evidence>
<evidence type="ECO:0000256" key="11">
    <source>
        <dbReference type="ARBA" id="ARBA00022982"/>
    </source>
</evidence>
<organism evidence="20">
    <name type="scientific">Colossendeis megalonyx</name>
    <name type="common">Sea spider</name>
    <dbReference type="NCBI Taxonomy" id="136193"/>
    <lineage>
        <taxon>Eukaryota</taxon>
        <taxon>Metazoa</taxon>
        <taxon>Ecdysozoa</taxon>
        <taxon>Arthropoda</taxon>
        <taxon>Chelicerata</taxon>
        <taxon>Pycnogonida</taxon>
        <taxon>Pantopoda</taxon>
        <taxon>Colossendeidae</taxon>
        <taxon>Colossendeis</taxon>
    </lineage>
</organism>
<keyword evidence="15 18" id="KW-0496">Mitochondrion</keyword>
<feature type="domain" description="NADH:quinone oxidoreductase/Mrp antiporter transmembrane" evidence="19">
    <location>
        <begin position="21"/>
        <end position="268"/>
    </location>
</feature>
<comment type="catalytic activity">
    <reaction evidence="17 18">
        <text>a ubiquinone + NADH + 5 H(+)(in) = a ubiquinol + NAD(+) + 4 H(+)(out)</text>
        <dbReference type="Rhea" id="RHEA:29091"/>
        <dbReference type="Rhea" id="RHEA-COMP:9565"/>
        <dbReference type="Rhea" id="RHEA-COMP:9566"/>
        <dbReference type="ChEBI" id="CHEBI:15378"/>
        <dbReference type="ChEBI" id="CHEBI:16389"/>
        <dbReference type="ChEBI" id="CHEBI:17976"/>
        <dbReference type="ChEBI" id="CHEBI:57540"/>
        <dbReference type="ChEBI" id="CHEBI:57945"/>
        <dbReference type="EC" id="7.1.1.2"/>
    </reaction>
</comment>
<feature type="transmembrane region" description="Helical" evidence="18">
    <location>
        <begin position="300"/>
        <end position="318"/>
    </location>
</feature>
<keyword evidence="8 18" id="KW-0812">Transmembrane</keyword>
<feature type="transmembrane region" description="Helical" evidence="18">
    <location>
        <begin position="271"/>
        <end position="288"/>
    </location>
</feature>
<feature type="transmembrane region" description="Helical" evidence="18">
    <location>
        <begin position="7"/>
        <end position="27"/>
    </location>
</feature>
<evidence type="ECO:0000313" key="20">
    <source>
        <dbReference type="EMBL" id="ADV16610.1"/>
    </source>
</evidence>
<dbReference type="EMBL" id="HQ450773">
    <property type="protein sequence ID" value="ADV16610.1"/>
    <property type="molecule type" value="Genomic_DNA"/>
</dbReference>
<dbReference type="Pfam" id="PF00361">
    <property type="entry name" value="Proton_antipo_M"/>
    <property type="match status" value="1"/>
</dbReference>
<comment type="function">
    <text evidence="18">Core subunit of the mitochondrial membrane respiratory chain NADH dehydrogenase (Complex I) which catalyzes electron transfer from NADH through the respiratory chain, using ubiquinone as an electron acceptor. Essential for the catalytic activity and assembly of complex I.</text>
</comment>
<evidence type="ECO:0000256" key="9">
    <source>
        <dbReference type="ARBA" id="ARBA00022792"/>
    </source>
</evidence>
<dbReference type="AlphaFoldDB" id="E7E066"/>
<evidence type="ECO:0000256" key="10">
    <source>
        <dbReference type="ARBA" id="ARBA00022967"/>
    </source>
</evidence>
<evidence type="ECO:0000259" key="19">
    <source>
        <dbReference type="Pfam" id="PF00361"/>
    </source>
</evidence>
<evidence type="ECO:0000256" key="5">
    <source>
        <dbReference type="ARBA" id="ARBA00021008"/>
    </source>
</evidence>
<gene>
    <name evidence="20" type="primary">ND2</name>
</gene>
<feature type="transmembrane region" description="Helical" evidence="18">
    <location>
        <begin position="138"/>
        <end position="157"/>
    </location>
</feature>
<dbReference type="InterPro" id="IPR050175">
    <property type="entry name" value="Complex_I_Subunit_2"/>
</dbReference>
<proteinExistence type="inferred from homology"/>
<sequence>MWFNKMVLMILIFSLMIVFSSSSWFSMWIGLELNTMAFIPLLLIKNSLLSSESSMKYFLIQAMASNLMLFSSNLLMSMNSNMFSFLMMLAMLMKMGMFPFYQWYLSIMNKISWMNISLIMTIQKFSPMYIFYNCFMKTPMIWAIIILNSFVGVILAFNNTSMKKILACSSINHMSWMISSLIMSISLLINYMVVYFILLLTLIYLMNFYSIYSLNDMFMMNSLMLSFVILSLMGLPPLSGFIIKWYVIQFLLLNNLMIISSVMVMSSLVSMYFYLRLTWISFMLYTYNPIYLMKKKFMNLKFIMLVTPSIMLLPLTFVL</sequence>
<evidence type="ECO:0000256" key="18">
    <source>
        <dbReference type="RuleBase" id="RU003403"/>
    </source>
</evidence>
<keyword evidence="6" id="KW-0813">Transport</keyword>
<keyword evidence="9 18" id="KW-0999">Mitochondrion inner membrane</keyword>
<comment type="similarity">
    <text evidence="3 18">Belongs to the complex I subunit 2 family.</text>
</comment>
<dbReference type="EC" id="7.1.1.2" evidence="4 18"/>
<dbReference type="PANTHER" id="PTHR46552:SF1">
    <property type="entry name" value="NADH-UBIQUINONE OXIDOREDUCTASE CHAIN 2"/>
    <property type="match status" value="1"/>
</dbReference>
<dbReference type="PANTHER" id="PTHR46552">
    <property type="entry name" value="NADH-UBIQUINONE OXIDOREDUCTASE CHAIN 2"/>
    <property type="match status" value="1"/>
</dbReference>
<feature type="transmembrane region" description="Helical" evidence="18">
    <location>
        <begin position="245"/>
        <end position="265"/>
    </location>
</feature>
<keyword evidence="14 18" id="KW-0830">Ubiquinone</keyword>
<accession>E7E066</accession>
<evidence type="ECO:0000256" key="8">
    <source>
        <dbReference type="ARBA" id="ARBA00022692"/>
    </source>
</evidence>
<feature type="transmembrane region" description="Helical" evidence="18">
    <location>
        <begin position="178"/>
        <end position="206"/>
    </location>
</feature>
<keyword evidence="10 18" id="KW-1278">Translocase</keyword>
<feature type="transmembrane region" description="Helical" evidence="18">
    <location>
        <begin position="218"/>
        <end position="238"/>
    </location>
</feature>
<dbReference type="GO" id="GO:0006120">
    <property type="term" value="P:mitochondrial electron transport, NADH to ubiquinone"/>
    <property type="evidence" value="ECO:0007669"/>
    <property type="project" value="InterPro"/>
</dbReference>
<reference evidence="20" key="1">
    <citation type="journal article" date="2011" name="Mol. Phylogenet. Evol.">
        <title>The mitochondrial genome of Colossendeis megalonyx supports a basal position of Colossendeidae within the Pycnogonida.</title>
        <authorList>
            <person name="Dietz L."/>
            <person name="Mayer C."/>
            <person name="Arango C.P."/>
            <person name="Leese F."/>
        </authorList>
    </citation>
    <scope>NUCLEOTIDE SEQUENCE</scope>
</reference>
<dbReference type="PRINTS" id="PR01436">
    <property type="entry name" value="NADHDHGNASE2"/>
</dbReference>
<keyword evidence="7 18" id="KW-0679">Respiratory chain</keyword>
<evidence type="ECO:0000256" key="14">
    <source>
        <dbReference type="ARBA" id="ARBA00023075"/>
    </source>
</evidence>
<dbReference type="InterPro" id="IPR001750">
    <property type="entry name" value="ND/Mrp_TM"/>
</dbReference>
<evidence type="ECO:0000256" key="2">
    <source>
        <dbReference type="ARBA" id="ARBA00004448"/>
    </source>
</evidence>
<evidence type="ECO:0000256" key="7">
    <source>
        <dbReference type="ARBA" id="ARBA00022660"/>
    </source>
</evidence>
<feature type="transmembrane region" description="Helical" evidence="18">
    <location>
        <begin position="82"/>
        <end position="101"/>
    </location>
</feature>
<geneLocation type="mitochondrion" evidence="20"/>
<evidence type="ECO:0000256" key="4">
    <source>
        <dbReference type="ARBA" id="ARBA00012944"/>
    </source>
</evidence>
<keyword evidence="11 18" id="KW-0249">Electron transport</keyword>
<protein>
    <recommendedName>
        <fullName evidence="5 18">NADH-ubiquinone oxidoreductase chain 2</fullName>
        <ecNumber evidence="4 18">7.1.1.2</ecNumber>
    </recommendedName>
</protein>
<keyword evidence="13 18" id="KW-0520">NAD</keyword>
<comment type="subcellular location">
    <subcellularLocation>
        <location evidence="2 18">Mitochondrion inner membrane</location>
        <topology evidence="2 18">Multi-pass membrane protein</topology>
    </subcellularLocation>
</comment>
<keyword evidence="12 18" id="KW-1133">Transmembrane helix</keyword>
<dbReference type="GO" id="GO:0005743">
    <property type="term" value="C:mitochondrial inner membrane"/>
    <property type="evidence" value="ECO:0007669"/>
    <property type="project" value="UniProtKB-SubCell"/>
</dbReference>
<keyword evidence="16 18" id="KW-0472">Membrane</keyword>
<dbReference type="InterPro" id="IPR003917">
    <property type="entry name" value="NADH_UbQ_OxRdtase_chain2"/>
</dbReference>